<dbReference type="STRING" id="1162668.LFE_1771"/>
<evidence type="ECO:0000256" key="1">
    <source>
        <dbReference type="ARBA" id="ARBA00003518"/>
    </source>
</evidence>
<dbReference type="EMBL" id="AP012342">
    <property type="protein sequence ID" value="BAM07450.1"/>
    <property type="molecule type" value="Genomic_DNA"/>
</dbReference>
<dbReference type="Pfam" id="PF00923">
    <property type="entry name" value="TAL_FSA"/>
    <property type="match status" value="1"/>
</dbReference>
<comment type="function">
    <text evidence="1 11">Transaldolase is important for the balance of metabolites in the pentose-phosphate pathway.</text>
</comment>
<evidence type="ECO:0000256" key="6">
    <source>
        <dbReference type="ARBA" id="ARBA00022490"/>
    </source>
</evidence>
<dbReference type="GO" id="GO:0005737">
    <property type="term" value="C:cytoplasm"/>
    <property type="evidence" value="ECO:0007669"/>
    <property type="project" value="UniProtKB-SubCell"/>
</dbReference>
<dbReference type="NCBIfam" id="TIGR00876">
    <property type="entry name" value="tal_mycobact"/>
    <property type="match status" value="1"/>
</dbReference>
<evidence type="ECO:0000313" key="12">
    <source>
        <dbReference type="EMBL" id="BAM07450.1"/>
    </source>
</evidence>
<evidence type="ECO:0000256" key="9">
    <source>
        <dbReference type="ARBA" id="ARBA00023270"/>
    </source>
</evidence>
<organism evidence="12 13">
    <name type="scientific">Leptospirillum ferrooxidans (strain C2-3)</name>
    <dbReference type="NCBI Taxonomy" id="1162668"/>
    <lineage>
        <taxon>Bacteria</taxon>
        <taxon>Pseudomonadati</taxon>
        <taxon>Nitrospirota</taxon>
        <taxon>Nitrospiria</taxon>
        <taxon>Nitrospirales</taxon>
        <taxon>Nitrospiraceae</taxon>
        <taxon>Leptospirillum</taxon>
    </lineage>
</organism>
<dbReference type="NCBIfam" id="NF002881">
    <property type="entry name" value="PRK03343.1"/>
    <property type="match status" value="1"/>
</dbReference>
<accession>I0IQA1</accession>
<dbReference type="CDD" id="cd00955">
    <property type="entry name" value="Transaldolase_like"/>
    <property type="match status" value="1"/>
</dbReference>
<dbReference type="GO" id="GO:0005975">
    <property type="term" value="P:carbohydrate metabolic process"/>
    <property type="evidence" value="ECO:0007669"/>
    <property type="project" value="InterPro"/>
</dbReference>
<dbReference type="Gene3D" id="3.20.20.70">
    <property type="entry name" value="Aldolase class I"/>
    <property type="match status" value="1"/>
</dbReference>
<gene>
    <name evidence="11" type="primary">tal</name>
    <name evidence="12" type="ordered locus">LFE_1771</name>
</gene>
<proteinExistence type="inferred from homology"/>
<dbReference type="InterPro" id="IPR013785">
    <property type="entry name" value="Aldolase_TIM"/>
</dbReference>
<evidence type="ECO:0000256" key="7">
    <source>
        <dbReference type="ARBA" id="ARBA00022679"/>
    </source>
</evidence>
<keyword evidence="7 11" id="KW-0808">Transferase</keyword>
<keyword evidence="8 11" id="KW-0570">Pentose shunt</keyword>
<dbReference type="GO" id="GO:0004801">
    <property type="term" value="F:transaldolase activity"/>
    <property type="evidence" value="ECO:0007669"/>
    <property type="project" value="UniProtKB-UniRule"/>
</dbReference>
<dbReference type="AlphaFoldDB" id="I0IQA1"/>
<dbReference type="PIRSF" id="PIRSF036915">
    <property type="entry name" value="Trnald_Bac_Plnt"/>
    <property type="match status" value="1"/>
</dbReference>
<evidence type="ECO:0000256" key="10">
    <source>
        <dbReference type="ARBA" id="ARBA00048810"/>
    </source>
</evidence>
<evidence type="ECO:0000256" key="8">
    <source>
        <dbReference type="ARBA" id="ARBA00023126"/>
    </source>
</evidence>
<keyword evidence="9 11" id="KW-0704">Schiff base</keyword>
<dbReference type="InterPro" id="IPR018225">
    <property type="entry name" value="Transaldolase_AS"/>
</dbReference>
<dbReference type="PANTHER" id="PTHR10683:SF31">
    <property type="entry name" value="TRANSALDOLASE"/>
    <property type="match status" value="1"/>
</dbReference>
<reference evidence="12 13" key="1">
    <citation type="journal article" date="2012" name="J. Bacteriol.">
        <title>Complete Genome Sequence of Leptospirillum ferrooxidans Strain C2-3, Isolated from a Fresh Volcanic Ash Deposit on the Island of Miyake, Japan.</title>
        <authorList>
            <person name="Fujimura R."/>
            <person name="Sato Y."/>
            <person name="Nishizawa T."/>
            <person name="Oshima K."/>
            <person name="Kim S.-W."/>
            <person name="Hattori M."/>
            <person name="Kamijo T."/>
            <person name="Ohta H."/>
        </authorList>
    </citation>
    <scope>NUCLEOTIDE SEQUENCE [LARGE SCALE GENOMIC DNA]</scope>
    <source>
        <strain evidence="12 13">C2-3</strain>
    </source>
</reference>
<feature type="active site" description="Schiff-base intermediate with substrate" evidence="11">
    <location>
        <position position="146"/>
    </location>
</feature>
<dbReference type="PANTHER" id="PTHR10683">
    <property type="entry name" value="TRANSALDOLASE"/>
    <property type="match status" value="1"/>
</dbReference>
<dbReference type="OrthoDB" id="140919at2"/>
<comment type="subcellular location">
    <subcellularLocation>
        <location evidence="2 11">Cytoplasm</location>
    </subcellularLocation>
</comment>
<evidence type="ECO:0000313" key="13">
    <source>
        <dbReference type="Proteomes" id="UP000007382"/>
    </source>
</evidence>
<dbReference type="HOGENOM" id="CLU_050771_1_0_0"/>
<dbReference type="InterPro" id="IPR001585">
    <property type="entry name" value="TAL/FSA"/>
</dbReference>
<dbReference type="PATRIC" id="fig|1162668.3.peg.2105"/>
<evidence type="ECO:0000256" key="3">
    <source>
        <dbReference type="ARBA" id="ARBA00004857"/>
    </source>
</evidence>
<dbReference type="UniPathway" id="UPA00115">
    <property type="reaction ID" value="UER00414"/>
</dbReference>
<comment type="similarity">
    <text evidence="4 11">Belongs to the transaldolase family. Type 2 subfamily.</text>
</comment>
<dbReference type="GO" id="GO:0006098">
    <property type="term" value="P:pentose-phosphate shunt"/>
    <property type="evidence" value="ECO:0007669"/>
    <property type="project" value="UniProtKB-UniRule"/>
</dbReference>
<comment type="pathway">
    <text evidence="3 11">Carbohydrate degradation; pentose phosphate pathway; D-glyceraldehyde 3-phosphate and beta-D-fructose 6-phosphate from D-ribose 5-phosphate and D-xylulose 5-phosphate (non-oxidative stage): step 2/3.</text>
</comment>
<dbReference type="EC" id="2.2.1.2" evidence="5 11"/>
<evidence type="ECO:0000256" key="11">
    <source>
        <dbReference type="HAMAP-Rule" id="MF_00493"/>
    </source>
</evidence>
<dbReference type="KEGG" id="lfc:LFE_1771"/>
<sequence>MTATGKKSLRLDGLTKLGQSLWLDSISRELMDSGDLKNLIEVVGIRGMTSNPTIFEKAINGSPSYDNEIALLSRKGYSTEQIVRFLMVRDIRRACDFFLPLHKESGGSDGFVSIEVSPLLSRETKATISEAKLLHALVDHPNLMVKVPGTPEGMPAIEELTSIGISINVTLLFSPEAYRNAAMAYVKGLSRFLEKGGDISRVHSVASVFVSRIDTMVDRKLSDLKKPQADALKGRLGIENCRTIYAIFEEIFKGEFTQKLSSKGGNLQRPLWASTGTKNPDYSDVLYVDSLIAPDTVNTVPMATLKAFVDHGKISPALLDKKGSDQSFYKELASFGVSCDQVFQTLLEEGLKAFEQSFETLNLAIQEKVKSINPGRPSPAGVTETQQWADEMKVLIGTWEKTGVPKP</sequence>
<evidence type="ECO:0000256" key="4">
    <source>
        <dbReference type="ARBA" id="ARBA00008426"/>
    </source>
</evidence>
<comment type="catalytic activity">
    <reaction evidence="10 11">
        <text>D-sedoheptulose 7-phosphate + D-glyceraldehyde 3-phosphate = D-erythrose 4-phosphate + beta-D-fructose 6-phosphate</text>
        <dbReference type="Rhea" id="RHEA:17053"/>
        <dbReference type="ChEBI" id="CHEBI:16897"/>
        <dbReference type="ChEBI" id="CHEBI:57483"/>
        <dbReference type="ChEBI" id="CHEBI:57634"/>
        <dbReference type="ChEBI" id="CHEBI:59776"/>
        <dbReference type="EC" id="2.2.1.2"/>
    </reaction>
</comment>
<evidence type="ECO:0000256" key="2">
    <source>
        <dbReference type="ARBA" id="ARBA00004496"/>
    </source>
</evidence>
<dbReference type="RefSeq" id="WP_014449934.1">
    <property type="nucleotide sequence ID" value="NC_017094.1"/>
</dbReference>
<name>I0IQA1_LEPFC</name>
<protein>
    <recommendedName>
        <fullName evidence="5 11">Transaldolase</fullName>
        <ecNumber evidence="5 11">2.2.1.2</ecNumber>
    </recommendedName>
</protein>
<keyword evidence="13" id="KW-1185">Reference proteome</keyword>
<dbReference type="InterPro" id="IPR004732">
    <property type="entry name" value="Transaldolase_2"/>
</dbReference>
<dbReference type="eggNOG" id="COG0176">
    <property type="taxonomic scope" value="Bacteria"/>
</dbReference>
<evidence type="ECO:0000256" key="5">
    <source>
        <dbReference type="ARBA" id="ARBA00013151"/>
    </source>
</evidence>
<dbReference type="HAMAP" id="MF_00493">
    <property type="entry name" value="Transaldolase_2"/>
    <property type="match status" value="1"/>
</dbReference>
<reference evidence="13" key="2">
    <citation type="submission" date="2012-03" db="EMBL/GenBank/DDBJ databases">
        <title>The complete genome sequence of the pioneer microbe on fresh volcanic deposit, Leptospirillum ferrooxidans strain C2-3.</title>
        <authorList>
            <person name="Fujimura R."/>
            <person name="Sato Y."/>
            <person name="Nishizawa T."/>
            <person name="Nanba K."/>
            <person name="Oshima K."/>
            <person name="Hattori M."/>
            <person name="Kamijo T."/>
            <person name="Ohta H."/>
        </authorList>
    </citation>
    <scope>NUCLEOTIDE SEQUENCE [LARGE SCALE GENOMIC DNA]</scope>
    <source>
        <strain evidence="13">C2-3</strain>
    </source>
</reference>
<keyword evidence="6 11" id="KW-0963">Cytoplasm</keyword>
<dbReference type="SUPFAM" id="SSF51569">
    <property type="entry name" value="Aldolase"/>
    <property type="match status" value="1"/>
</dbReference>
<dbReference type="PROSITE" id="PS00958">
    <property type="entry name" value="TRANSALDOLASE_2"/>
    <property type="match status" value="1"/>
</dbReference>
<dbReference type="Proteomes" id="UP000007382">
    <property type="component" value="Chromosome"/>
</dbReference>